<evidence type="ECO:0000259" key="1">
    <source>
        <dbReference type="Pfam" id="PF01370"/>
    </source>
</evidence>
<dbReference type="InterPro" id="IPR036291">
    <property type="entry name" value="NAD(P)-bd_dom_sf"/>
</dbReference>
<evidence type="ECO:0000313" key="3">
    <source>
        <dbReference type="Proteomes" id="UP000283786"/>
    </source>
</evidence>
<sequence length="101" mass="11047">MCRFPTYSYTGILELFPGQGHFPLLADLRPDAIIQFAEHRAAPYSMKDAAGKIYTVNNNINATHNLLVATTELGLDAHIVHLGTMGVYGYDGDGLKIPEPD</sequence>
<dbReference type="OrthoDB" id="9801785at2"/>
<proteinExistence type="predicted"/>
<gene>
    <name evidence="2" type="ORF">PSAL_032410</name>
</gene>
<accession>A0A418SJ37</accession>
<dbReference type="Gene3D" id="3.40.50.720">
    <property type="entry name" value="NAD(P)-binding Rossmann-like Domain"/>
    <property type="match status" value="1"/>
</dbReference>
<dbReference type="SUPFAM" id="SSF51735">
    <property type="entry name" value="NAD(P)-binding Rossmann-fold domains"/>
    <property type="match status" value="1"/>
</dbReference>
<feature type="domain" description="NAD-dependent epimerase/dehydratase" evidence="1">
    <location>
        <begin position="24"/>
        <end position="93"/>
    </location>
</feature>
<dbReference type="AlphaFoldDB" id="A0A418SJ37"/>
<dbReference type="Pfam" id="PF01370">
    <property type="entry name" value="Epimerase"/>
    <property type="match status" value="1"/>
</dbReference>
<reference evidence="2 3" key="1">
    <citation type="submission" date="2020-08" db="EMBL/GenBank/DDBJ databases">
        <title>Genome sequence of Rhodobacteraceae bacterium Lw-13e.</title>
        <authorList>
            <person name="Poehlein A."/>
            <person name="Wolter L."/>
            <person name="Daniel R."/>
            <person name="Brinkhoff T."/>
        </authorList>
    </citation>
    <scope>NUCLEOTIDE SEQUENCE [LARGE SCALE GENOMIC DNA]</scope>
    <source>
        <strain evidence="2 3">Lw-13e</strain>
    </source>
</reference>
<dbReference type="EMBL" id="CP060436">
    <property type="protein sequence ID" value="QPM91978.1"/>
    <property type="molecule type" value="Genomic_DNA"/>
</dbReference>
<keyword evidence="3" id="KW-1185">Reference proteome</keyword>
<dbReference type="Proteomes" id="UP000283786">
    <property type="component" value="Chromosome"/>
</dbReference>
<dbReference type="InterPro" id="IPR001509">
    <property type="entry name" value="Epimerase_deHydtase"/>
</dbReference>
<evidence type="ECO:0000313" key="2">
    <source>
        <dbReference type="EMBL" id="QPM91978.1"/>
    </source>
</evidence>
<name>A0A418SJ37_9RHOB</name>
<dbReference type="KEGG" id="palw:PSAL_032410"/>
<organism evidence="2 3">
    <name type="scientific">Pseudooceanicola algae</name>
    <dbReference type="NCBI Taxonomy" id="1537215"/>
    <lineage>
        <taxon>Bacteria</taxon>
        <taxon>Pseudomonadati</taxon>
        <taxon>Pseudomonadota</taxon>
        <taxon>Alphaproteobacteria</taxon>
        <taxon>Rhodobacterales</taxon>
        <taxon>Paracoccaceae</taxon>
        <taxon>Pseudooceanicola</taxon>
    </lineage>
</organism>
<protein>
    <recommendedName>
        <fullName evidence="1">NAD-dependent epimerase/dehydratase domain-containing protein</fullName>
    </recommendedName>
</protein>